<dbReference type="RefSeq" id="WP_184242459.1">
    <property type="nucleotide sequence ID" value="NZ_JACHLR010000002.1"/>
</dbReference>
<evidence type="ECO:0000313" key="2">
    <source>
        <dbReference type="Proteomes" id="UP000555448"/>
    </source>
</evidence>
<dbReference type="Proteomes" id="UP000555448">
    <property type="component" value="Unassembled WGS sequence"/>
</dbReference>
<dbReference type="AlphaFoldDB" id="A0A7W7NVJ4"/>
<organism evidence="1 2">
    <name type="scientific">Novosphingobium chloroacetimidivorans</name>
    <dbReference type="NCBI Taxonomy" id="1428314"/>
    <lineage>
        <taxon>Bacteria</taxon>
        <taxon>Pseudomonadati</taxon>
        <taxon>Pseudomonadota</taxon>
        <taxon>Alphaproteobacteria</taxon>
        <taxon>Sphingomonadales</taxon>
        <taxon>Sphingomonadaceae</taxon>
        <taxon>Novosphingobium</taxon>
    </lineage>
</organism>
<accession>A0A7W7NVJ4</accession>
<sequence length="74" mass="8086">MGRPKKPDPLEQAQRLAAVKIMVRDMAGAMPTMARDLRRNACETLDDIIGELTAPARAKAAKELRNNLISEGAQ</sequence>
<name>A0A7W7NVJ4_9SPHN</name>
<proteinExistence type="predicted"/>
<comment type="caution">
    <text evidence="1">The sequence shown here is derived from an EMBL/GenBank/DDBJ whole genome shotgun (WGS) entry which is preliminary data.</text>
</comment>
<keyword evidence="2" id="KW-1185">Reference proteome</keyword>
<protein>
    <submittedName>
        <fullName evidence="1">Uncharacterized protein</fullName>
    </submittedName>
</protein>
<evidence type="ECO:0000313" key="1">
    <source>
        <dbReference type="EMBL" id="MBB4857182.1"/>
    </source>
</evidence>
<dbReference type="EMBL" id="JACHLR010000002">
    <property type="protein sequence ID" value="MBB4857182.1"/>
    <property type="molecule type" value="Genomic_DNA"/>
</dbReference>
<reference evidence="1 2" key="1">
    <citation type="submission" date="2020-08" db="EMBL/GenBank/DDBJ databases">
        <title>Functional genomics of gut bacteria from endangered species of beetles.</title>
        <authorList>
            <person name="Carlos-Shanley C."/>
        </authorList>
    </citation>
    <scope>NUCLEOTIDE SEQUENCE [LARGE SCALE GENOMIC DNA]</scope>
    <source>
        <strain evidence="1 2">S00245</strain>
    </source>
</reference>
<gene>
    <name evidence="1" type="ORF">HNO88_000489</name>
</gene>